<dbReference type="InterPro" id="IPR007044">
    <property type="entry name" value="Cyclodeamin/CycHdrlase"/>
</dbReference>
<dbReference type="Proteomes" id="UP000266915">
    <property type="component" value="Unassembled WGS sequence"/>
</dbReference>
<evidence type="ECO:0000313" key="2">
    <source>
        <dbReference type="EMBL" id="ROR81746.1"/>
    </source>
</evidence>
<dbReference type="InterPro" id="IPR036178">
    <property type="entry name" value="Formintransfe-cycloase-like_sf"/>
</dbReference>
<evidence type="ECO:0000313" key="3">
    <source>
        <dbReference type="Proteomes" id="UP000266915"/>
    </source>
</evidence>
<dbReference type="EMBL" id="RKHL01000001">
    <property type="protein sequence ID" value="ROR81746.1"/>
    <property type="molecule type" value="Genomic_DNA"/>
</dbReference>
<name>A0A3N2C2K6_9MICO</name>
<dbReference type="Pfam" id="PF04961">
    <property type="entry name" value="FTCD_C"/>
    <property type="match status" value="1"/>
</dbReference>
<dbReference type="GO" id="GO:0003824">
    <property type="term" value="F:catalytic activity"/>
    <property type="evidence" value="ECO:0007669"/>
    <property type="project" value="InterPro"/>
</dbReference>
<evidence type="ECO:0000259" key="1">
    <source>
        <dbReference type="Pfam" id="PF04961"/>
    </source>
</evidence>
<protein>
    <submittedName>
        <fullName evidence="2">Formiminotetrahydrofolate cyclodeaminase</fullName>
    </submittedName>
</protein>
<gene>
    <name evidence="2" type="ORF">EDD42_1817</name>
</gene>
<proteinExistence type="predicted"/>
<dbReference type="SUPFAM" id="SSF101262">
    <property type="entry name" value="Methenyltetrahydrofolate cyclohydrolase-like"/>
    <property type="match status" value="1"/>
</dbReference>
<comment type="caution">
    <text evidence="2">The sequence shown here is derived from an EMBL/GenBank/DDBJ whole genome shotgun (WGS) entry which is preliminary data.</text>
</comment>
<sequence>MTGSSDTDEVSTDHSSVSTWMQALGTATGNPGGGAASGLMLAIAAGLTAMVAGYTRATHATEVANGQAATEVEVEVEATIAALHARAEARSEVALRLADEDAHASRAFGSAFHLAPGVERDEAIRAASIEAAAASARLGEHAVDAIDDLAWLTEHGNPALIADVAVAIGALRAAITGARTNVSFDLGSVRSAHASLEEVRADEPRLWELVAVFDRALERIDRLAASIDSEAAPTDAAS</sequence>
<organism evidence="2 3">
    <name type="scientific">Plantibacter flavus</name>
    <dbReference type="NCBI Taxonomy" id="150123"/>
    <lineage>
        <taxon>Bacteria</taxon>
        <taxon>Bacillati</taxon>
        <taxon>Actinomycetota</taxon>
        <taxon>Actinomycetes</taxon>
        <taxon>Micrococcales</taxon>
        <taxon>Microbacteriaceae</taxon>
        <taxon>Plantibacter</taxon>
    </lineage>
</organism>
<keyword evidence="3" id="KW-1185">Reference proteome</keyword>
<reference evidence="2 3" key="1">
    <citation type="submission" date="2018-11" db="EMBL/GenBank/DDBJ databases">
        <title>Sequencing the genomes of 1000 actinobacteria strains.</title>
        <authorList>
            <person name="Klenk H.-P."/>
        </authorList>
    </citation>
    <scope>NUCLEOTIDE SEQUENCE [LARGE SCALE GENOMIC DNA]</scope>
    <source>
        <strain evidence="2 3">DSM 14012</strain>
    </source>
</reference>
<accession>A0A3N2C2K6</accession>
<dbReference type="AlphaFoldDB" id="A0A3N2C2K6"/>
<dbReference type="Gene3D" id="1.20.120.680">
    <property type="entry name" value="Formiminotetrahydrofolate cyclodeaminase monomer, up-and-down helical bundle"/>
    <property type="match status" value="1"/>
</dbReference>
<feature type="domain" description="Cyclodeaminase/cyclohydrolase" evidence="1">
    <location>
        <begin position="17"/>
        <end position="190"/>
    </location>
</feature>
<dbReference type="RefSeq" id="WP_085511067.1">
    <property type="nucleotide sequence ID" value="NZ_FXAP01000001.1"/>
</dbReference>